<dbReference type="GO" id="GO:1990357">
    <property type="term" value="C:terminal web"/>
    <property type="evidence" value="ECO:0007669"/>
    <property type="project" value="TreeGrafter"/>
</dbReference>
<dbReference type="PROSITE" id="PS51082">
    <property type="entry name" value="WH2"/>
    <property type="match status" value="3"/>
</dbReference>
<reference evidence="3" key="2">
    <citation type="submission" date="2025-09" db="UniProtKB">
        <authorList>
            <consortium name="Ensembl"/>
        </authorList>
    </citation>
    <scope>IDENTIFICATION</scope>
</reference>
<dbReference type="GO" id="GO:1900006">
    <property type="term" value="P:positive regulation of dendrite development"/>
    <property type="evidence" value="ECO:0007669"/>
    <property type="project" value="Ensembl"/>
</dbReference>
<feature type="compositionally biased region" description="Polar residues" evidence="1">
    <location>
        <begin position="499"/>
        <end position="514"/>
    </location>
</feature>
<evidence type="ECO:0000313" key="4">
    <source>
        <dbReference type="Proteomes" id="UP000694421"/>
    </source>
</evidence>
<dbReference type="GO" id="GO:1900029">
    <property type="term" value="P:positive regulation of ruffle assembly"/>
    <property type="evidence" value="ECO:0007669"/>
    <property type="project" value="Ensembl"/>
</dbReference>
<name>A0A8D0BUV2_SALMN</name>
<dbReference type="GO" id="GO:0005884">
    <property type="term" value="C:actin filament"/>
    <property type="evidence" value="ECO:0007669"/>
    <property type="project" value="Ensembl"/>
</dbReference>
<feature type="domain" description="WH2" evidence="2">
    <location>
        <begin position="1132"/>
        <end position="1152"/>
    </location>
</feature>
<feature type="region of interest" description="Disordered" evidence="1">
    <location>
        <begin position="1"/>
        <end position="32"/>
    </location>
</feature>
<dbReference type="GO" id="GO:0001757">
    <property type="term" value="P:somite specification"/>
    <property type="evidence" value="ECO:0007669"/>
    <property type="project" value="Ensembl"/>
</dbReference>
<dbReference type="GO" id="GO:0001726">
    <property type="term" value="C:ruffle"/>
    <property type="evidence" value="ECO:0007669"/>
    <property type="project" value="Ensembl"/>
</dbReference>
<dbReference type="GO" id="GO:0033504">
    <property type="term" value="P:floor plate development"/>
    <property type="evidence" value="ECO:0007669"/>
    <property type="project" value="Ensembl"/>
</dbReference>
<feature type="region of interest" description="Disordered" evidence="1">
    <location>
        <begin position="278"/>
        <end position="415"/>
    </location>
</feature>
<dbReference type="GO" id="GO:0044294">
    <property type="term" value="C:dendritic growth cone"/>
    <property type="evidence" value="ECO:0007669"/>
    <property type="project" value="Ensembl"/>
</dbReference>
<dbReference type="GO" id="GO:0000578">
    <property type="term" value="P:embryonic axis specification"/>
    <property type="evidence" value="ECO:0007669"/>
    <property type="project" value="Ensembl"/>
</dbReference>
<feature type="domain" description="WH2" evidence="2">
    <location>
        <begin position="1092"/>
        <end position="1112"/>
    </location>
</feature>
<dbReference type="GO" id="GO:0001843">
    <property type="term" value="P:neural tube closure"/>
    <property type="evidence" value="ECO:0007669"/>
    <property type="project" value="Ensembl"/>
</dbReference>
<reference evidence="3" key="1">
    <citation type="submission" date="2025-08" db="UniProtKB">
        <authorList>
            <consortium name="Ensembl"/>
        </authorList>
    </citation>
    <scope>IDENTIFICATION</scope>
</reference>
<feature type="compositionally biased region" description="Polar residues" evidence="1">
    <location>
        <begin position="1"/>
        <end position="10"/>
    </location>
</feature>
<feature type="region of interest" description="Disordered" evidence="1">
    <location>
        <begin position="765"/>
        <end position="830"/>
    </location>
</feature>
<evidence type="ECO:0000259" key="2">
    <source>
        <dbReference type="PROSITE" id="PS51082"/>
    </source>
</evidence>
<dbReference type="Gene3D" id="3.10.20.90">
    <property type="entry name" value="Phosphatidylinositol 3-kinase Catalytic Subunit, Chain A, domain 1"/>
    <property type="match status" value="1"/>
</dbReference>
<protein>
    <submittedName>
        <fullName evidence="3">Cordon-bleu WH2 repeat protein</fullName>
    </submittedName>
</protein>
<dbReference type="Pfam" id="PF09469">
    <property type="entry name" value="Cobl"/>
    <property type="match status" value="1"/>
</dbReference>
<dbReference type="CDD" id="cd21800">
    <property type="entry name" value="WH2_Wb_Cobl"/>
    <property type="match status" value="1"/>
</dbReference>
<dbReference type="GO" id="GO:0005886">
    <property type="term" value="C:plasma membrane"/>
    <property type="evidence" value="ECO:0007669"/>
    <property type="project" value="TreeGrafter"/>
</dbReference>
<dbReference type="CDD" id="cd21801">
    <property type="entry name" value="WH2_Wc_Cobl"/>
    <property type="match status" value="1"/>
</dbReference>
<dbReference type="GO" id="GO:0030041">
    <property type="term" value="P:actin filament polymerization"/>
    <property type="evidence" value="ECO:0007669"/>
    <property type="project" value="Ensembl"/>
</dbReference>
<proteinExistence type="predicted"/>
<dbReference type="SMART" id="SM00246">
    <property type="entry name" value="WH2"/>
    <property type="match status" value="3"/>
</dbReference>
<sequence length="1236" mass="137127">MAATTNQQQQHRWRKKGRAPPPPPPNQSPAAYKENNEKELTKDLEIFSDQCVINMKENLINRTVDVTVVFPDGEEQKHTLHGSKAVMDLLVDLCNEFHLNPDHHTLELQSLDAQQTLNYKPNTLIGGLDVWKILLKKKNSEEKTKRLSPKITEKTTRLVVNYLKTQKAVIQVNPEVPLRSIIPAICEKCEVSQEHLVLLRDTFTGEELELTKSLNELGIKELYAWDRQRELRSCDVTEKEKRRFLGFFRTNKRISKGITTAPNSPSVNSCPITLGPSLSLGSISGTAPSTEVKKRRAPPPPVMISQYQSAEATEQEKTLGEQMSQSSSQNELQKKKRRAPPPPTPTIPSRTEEMEDKRKSTVGKLQGAQEIYDLEDVAVKQSETEETESVSSSFTSEDTREDLGVTSSSSDIMSLDSQNSVQENLAETDRLFLAKACSIKNSTSDSDMSEKIYQRNEVTMVKTKFENEDAFITSELQQTLAALDKDLEVMESMHDDSQSRSVSSKLNGTSNSFPHSADTEAAGDTSLPVPVTIIDDVPETDITIYANREDKNPSFSKTREADELVPIDPFNVGYMTEDSNAESSTCGYKDIKTLSKILFQQNSLKEEFSDQAEEKQNYGCDPYKSSCERGNLALEILSKNGVIASDTGLMNKENRENKKDPEEGLQNKIKTELEWRRASARSPDEKKDISLPPLWCNRIHNGITNYEPKVGLTTFKVVPPKPEVKCFDRDVSLSTGAIKIDELGNLVPPSVGGNRTEASKIEEALTGRSKAHWKSSSTKTQLDRSSLGPSTKQATTTNIKPLNKELVSPNVSNTGDRVGPEGSKSPDHVTQLSIKTAVTPRVSLDKMELLFLKSQRRPLSHYVVSDAAKCADTTQLKTNQERHNKEKVYIEKGVISESAPVFRCPMRAKSSPAETCISRTEESCSTVFNGSKNSLNNLQLGVPSRIRNTYTESLNHTKRINCHNGPLLKVPCTKGNTTEGVPRCGTIQNVIIRETSSVLNPRGIDQASCHFALRSSSITIDSSVKSAGGHVNSSQSSELNSTPVVEYEEFNNVPARTETDSKIRDDDISKIFGPKKRFKPIIQKPLPKDTSLHSALMEAIQTAGGSEKLRKVSHSTVHEMKKKPLFKEQENEHSALMAAIRDHKGISQLRKISSSASVELQHSQNKEALQNRKASIIENECIEGQPPSSLCQSAVKTPRNFAGKITENPGDARKALMEAIRSGSGALRLRKVPPPV</sequence>
<dbReference type="GO" id="GO:0003785">
    <property type="term" value="F:actin monomer binding"/>
    <property type="evidence" value="ECO:0007669"/>
    <property type="project" value="Ensembl"/>
</dbReference>
<dbReference type="PANTHER" id="PTHR47008:SF1">
    <property type="entry name" value="PROTEIN CORDON-BLEU"/>
    <property type="match status" value="1"/>
</dbReference>
<dbReference type="InterPro" id="IPR039895">
    <property type="entry name" value="COBL-like"/>
</dbReference>
<dbReference type="GO" id="GO:0048565">
    <property type="term" value="P:digestive tract development"/>
    <property type="evidence" value="ECO:0007669"/>
    <property type="project" value="Ensembl"/>
</dbReference>
<dbReference type="Ensembl" id="ENSSMRT00000014812.1">
    <property type="protein sequence ID" value="ENSSMRP00000012708.1"/>
    <property type="gene ID" value="ENSSMRG00000009914.1"/>
</dbReference>
<dbReference type="GO" id="GO:0030903">
    <property type="term" value="P:notochord development"/>
    <property type="evidence" value="ECO:0007669"/>
    <property type="project" value="Ensembl"/>
</dbReference>
<evidence type="ECO:0000313" key="3">
    <source>
        <dbReference type="Ensembl" id="ENSSMRP00000012708.1"/>
    </source>
</evidence>
<dbReference type="OMA" id="RENMFES"/>
<accession>A0A8D0BUV2</accession>
<dbReference type="GeneTree" id="ENSGT00530000063608"/>
<dbReference type="GO" id="GO:0051639">
    <property type="term" value="P:actin filament network formation"/>
    <property type="evidence" value="ECO:0007669"/>
    <property type="project" value="Ensembl"/>
</dbReference>
<dbReference type="GO" id="GO:0001889">
    <property type="term" value="P:liver development"/>
    <property type="evidence" value="ECO:0007669"/>
    <property type="project" value="Ensembl"/>
</dbReference>
<dbReference type="AlphaFoldDB" id="A0A8D0BUV2"/>
<dbReference type="Proteomes" id="UP000694421">
    <property type="component" value="Unplaced"/>
</dbReference>
<dbReference type="PANTHER" id="PTHR47008">
    <property type="entry name" value="PROTEIN CORDON-BLEU"/>
    <property type="match status" value="1"/>
</dbReference>
<dbReference type="InterPro" id="IPR003124">
    <property type="entry name" value="WH2_dom"/>
</dbReference>
<evidence type="ECO:0000256" key="1">
    <source>
        <dbReference type="SAM" id="MobiDB-lite"/>
    </source>
</evidence>
<dbReference type="InterPro" id="IPR019025">
    <property type="entry name" value="Cordon-bleu_ubiquitin_domain"/>
</dbReference>
<dbReference type="GO" id="GO:0048471">
    <property type="term" value="C:perinuclear region of cytoplasm"/>
    <property type="evidence" value="ECO:0007669"/>
    <property type="project" value="Ensembl"/>
</dbReference>
<dbReference type="Pfam" id="PF02205">
    <property type="entry name" value="WH2"/>
    <property type="match status" value="1"/>
</dbReference>
<feature type="domain" description="WH2" evidence="2">
    <location>
        <begin position="1212"/>
        <end position="1232"/>
    </location>
</feature>
<feature type="compositionally biased region" description="Basic and acidic residues" evidence="1">
    <location>
        <begin position="350"/>
        <end position="359"/>
    </location>
</feature>
<feature type="compositionally biased region" description="Polar residues" evidence="1">
    <location>
        <begin position="321"/>
        <end position="331"/>
    </location>
</feature>
<feature type="compositionally biased region" description="Polar residues" evidence="1">
    <location>
        <begin position="774"/>
        <end position="800"/>
    </location>
</feature>
<organism evidence="3 4">
    <name type="scientific">Salvator merianae</name>
    <name type="common">Argentine black and white tegu</name>
    <name type="synonym">Tupinambis merianae</name>
    <dbReference type="NCBI Taxonomy" id="96440"/>
    <lineage>
        <taxon>Eukaryota</taxon>
        <taxon>Metazoa</taxon>
        <taxon>Chordata</taxon>
        <taxon>Craniata</taxon>
        <taxon>Vertebrata</taxon>
        <taxon>Euteleostomi</taxon>
        <taxon>Lepidosauria</taxon>
        <taxon>Squamata</taxon>
        <taxon>Bifurcata</taxon>
        <taxon>Unidentata</taxon>
        <taxon>Episquamata</taxon>
        <taxon>Laterata</taxon>
        <taxon>Teiioidea</taxon>
        <taxon>Teiidae</taxon>
        <taxon>Salvator</taxon>
    </lineage>
</organism>
<dbReference type="GO" id="GO:0048669">
    <property type="term" value="P:collateral sprouting in absence of injury"/>
    <property type="evidence" value="ECO:0007669"/>
    <property type="project" value="Ensembl"/>
</dbReference>
<dbReference type="CDD" id="cd21799">
    <property type="entry name" value="WH2_Wa_Cobl"/>
    <property type="match status" value="1"/>
</dbReference>
<dbReference type="GO" id="GO:0043025">
    <property type="term" value="C:neuronal cell body"/>
    <property type="evidence" value="ECO:0007669"/>
    <property type="project" value="Ensembl"/>
</dbReference>
<dbReference type="GO" id="GO:0044295">
    <property type="term" value="C:axonal growth cone"/>
    <property type="evidence" value="ECO:0007669"/>
    <property type="project" value="Ensembl"/>
</dbReference>
<keyword evidence="4" id="KW-1185">Reference proteome</keyword>
<feature type="region of interest" description="Disordered" evidence="1">
    <location>
        <begin position="491"/>
        <end position="524"/>
    </location>
</feature>